<keyword evidence="1" id="KW-0472">Membrane</keyword>
<proteinExistence type="predicted"/>
<name>A0A9D4F2N7_DREPO</name>
<evidence type="ECO:0000313" key="3">
    <source>
        <dbReference type="Proteomes" id="UP000828390"/>
    </source>
</evidence>
<feature type="transmembrane region" description="Helical" evidence="1">
    <location>
        <begin position="67"/>
        <end position="95"/>
    </location>
</feature>
<gene>
    <name evidence="2" type="ORF">DPMN_167117</name>
</gene>
<keyword evidence="1" id="KW-1133">Transmembrane helix</keyword>
<keyword evidence="1" id="KW-0812">Transmembrane</keyword>
<dbReference type="Proteomes" id="UP000828390">
    <property type="component" value="Unassembled WGS sequence"/>
</dbReference>
<reference evidence="2" key="2">
    <citation type="submission" date="2020-11" db="EMBL/GenBank/DDBJ databases">
        <authorList>
            <person name="McCartney M.A."/>
            <person name="Auch B."/>
            <person name="Kono T."/>
            <person name="Mallez S."/>
            <person name="Becker A."/>
            <person name="Gohl D.M."/>
            <person name="Silverstein K.A.T."/>
            <person name="Koren S."/>
            <person name="Bechman K.B."/>
            <person name="Herman A."/>
            <person name="Abrahante J.E."/>
            <person name="Garbe J."/>
        </authorList>
    </citation>
    <scope>NUCLEOTIDE SEQUENCE</scope>
    <source>
        <strain evidence="2">Duluth1</strain>
        <tissue evidence="2">Whole animal</tissue>
    </source>
</reference>
<dbReference type="EMBL" id="JAIWYP010000008">
    <property type="protein sequence ID" value="KAH3788951.1"/>
    <property type="molecule type" value="Genomic_DNA"/>
</dbReference>
<dbReference type="AlphaFoldDB" id="A0A9D4F2N7"/>
<organism evidence="2 3">
    <name type="scientific">Dreissena polymorpha</name>
    <name type="common">Zebra mussel</name>
    <name type="synonym">Mytilus polymorpha</name>
    <dbReference type="NCBI Taxonomy" id="45954"/>
    <lineage>
        <taxon>Eukaryota</taxon>
        <taxon>Metazoa</taxon>
        <taxon>Spiralia</taxon>
        <taxon>Lophotrochozoa</taxon>
        <taxon>Mollusca</taxon>
        <taxon>Bivalvia</taxon>
        <taxon>Autobranchia</taxon>
        <taxon>Heteroconchia</taxon>
        <taxon>Euheterodonta</taxon>
        <taxon>Imparidentia</taxon>
        <taxon>Neoheterodontei</taxon>
        <taxon>Myida</taxon>
        <taxon>Dreissenoidea</taxon>
        <taxon>Dreissenidae</taxon>
        <taxon>Dreissena</taxon>
    </lineage>
</organism>
<evidence type="ECO:0000256" key="1">
    <source>
        <dbReference type="SAM" id="Phobius"/>
    </source>
</evidence>
<sequence>MTSIVLSCICLQNHLRLRNGNRHVSIADQEDNNHIIIPEQWRNDNPLIDGVSELSSNTTTKAANSQFLWAVLMLVGLLVSVGDLDMDFSSFLFLVASVPHRQRMPLLPVFWKLEGPLRQYVSL</sequence>
<reference evidence="2" key="1">
    <citation type="journal article" date="2019" name="bioRxiv">
        <title>The Genome of the Zebra Mussel, Dreissena polymorpha: A Resource for Invasive Species Research.</title>
        <authorList>
            <person name="McCartney M.A."/>
            <person name="Auch B."/>
            <person name="Kono T."/>
            <person name="Mallez S."/>
            <person name="Zhang Y."/>
            <person name="Obille A."/>
            <person name="Becker A."/>
            <person name="Abrahante J.E."/>
            <person name="Garbe J."/>
            <person name="Badalamenti J.P."/>
            <person name="Herman A."/>
            <person name="Mangelson H."/>
            <person name="Liachko I."/>
            <person name="Sullivan S."/>
            <person name="Sone E.D."/>
            <person name="Koren S."/>
            <person name="Silverstein K.A.T."/>
            <person name="Beckman K.B."/>
            <person name="Gohl D.M."/>
        </authorList>
    </citation>
    <scope>NUCLEOTIDE SEQUENCE</scope>
    <source>
        <strain evidence="2">Duluth1</strain>
        <tissue evidence="2">Whole animal</tissue>
    </source>
</reference>
<comment type="caution">
    <text evidence="2">The sequence shown here is derived from an EMBL/GenBank/DDBJ whole genome shotgun (WGS) entry which is preliminary data.</text>
</comment>
<protein>
    <submittedName>
        <fullName evidence="2">Uncharacterized protein</fullName>
    </submittedName>
</protein>
<evidence type="ECO:0000313" key="2">
    <source>
        <dbReference type="EMBL" id="KAH3788951.1"/>
    </source>
</evidence>
<keyword evidence="3" id="KW-1185">Reference proteome</keyword>
<accession>A0A9D4F2N7</accession>